<dbReference type="SUPFAM" id="SSF51230">
    <property type="entry name" value="Single hybrid motif"/>
    <property type="match status" value="1"/>
</dbReference>
<comment type="function">
    <text evidence="1 12">E2 component of the 2-oxoglutarate dehydrogenase (OGDH) complex which catalyzes the second step in the conversion of 2-oxoglutarate to succinyl-CoA and CO(2).</text>
</comment>
<evidence type="ECO:0000256" key="8">
    <source>
        <dbReference type="ARBA" id="ARBA00022679"/>
    </source>
</evidence>
<organism evidence="15 16">
    <name type="scientific">Rhizobium giardinii</name>
    <dbReference type="NCBI Taxonomy" id="56731"/>
    <lineage>
        <taxon>Bacteria</taxon>
        <taxon>Pseudomonadati</taxon>
        <taxon>Pseudomonadota</taxon>
        <taxon>Alphaproteobacteria</taxon>
        <taxon>Hyphomicrobiales</taxon>
        <taxon>Rhizobiaceae</taxon>
        <taxon>Rhizobium/Agrobacterium group</taxon>
        <taxon>Rhizobium</taxon>
    </lineage>
</organism>
<comment type="catalytic activity">
    <reaction evidence="11 12">
        <text>N(6)-[(R)-dihydrolipoyl]-L-lysyl-[protein] + succinyl-CoA = N(6)-[(R)-S(8)-succinyldihydrolipoyl]-L-lysyl-[protein] + CoA</text>
        <dbReference type="Rhea" id="RHEA:15213"/>
        <dbReference type="Rhea" id="RHEA-COMP:10475"/>
        <dbReference type="Rhea" id="RHEA-COMP:20092"/>
        <dbReference type="ChEBI" id="CHEBI:57287"/>
        <dbReference type="ChEBI" id="CHEBI:57292"/>
        <dbReference type="ChEBI" id="CHEBI:83100"/>
        <dbReference type="ChEBI" id="CHEBI:83120"/>
        <dbReference type="EC" id="2.3.1.61"/>
    </reaction>
</comment>
<comment type="subunit">
    <text evidence="4">Forms a 24-polypeptide structural core with octahedral symmetry. Part of the 2-oxoglutarate dehydrogenase (OGDH) complex composed of E1 (2-oxoglutarate dehydrogenase), E2 (dihydrolipoamide succinyltransferase) and E3 (dihydrolipoamide dehydrogenase); the complex contains multiple copies of the three enzymatic components (E1, E2 and E3).</text>
</comment>
<dbReference type="EMBL" id="JACHBK010000007">
    <property type="protein sequence ID" value="MBB5536586.1"/>
    <property type="molecule type" value="Genomic_DNA"/>
</dbReference>
<dbReference type="InterPro" id="IPR004167">
    <property type="entry name" value="PSBD"/>
</dbReference>
<dbReference type="InterPro" id="IPR036625">
    <property type="entry name" value="E3-bd_dom_sf"/>
</dbReference>
<dbReference type="InterPro" id="IPR006255">
    <property type="entry name" value="SucB"/>
</dbReference>
<evidence type="ECO:0000259" key="14">
    <source>
        <dbReference type="PROSITE" id="PS51826"/>
    </source>
</evidence>
<dbReference type="UniPathway" id="UPA00868">
    <property type="reaction ID" value="UER00840"/>
</dbReference>
<comment type="cofactor">
    <cofactor evidence="12">
        <name>(R)-lipoate</name>
        <dbReference type="ChEBI" id="CHEBI:83088"/>
    </cofactor>
    <text evidence="12">Binds 1 lipoyl cofactor covalently.</text>
</comment>
<evidence type="ECO:0000256" key="9">
    <source>
        <dbReference type="ARBA" id="ARBA00022823"/>
    </source>
</evidence>
<dbReference type="GO" id="GO:0004149">
    <property type="term" value="F:dihydrolipoyllysine-residue succinyltransferase activity"/>
    <property type="evidence" value="ECO:0007669"/>
    <property type="project" value="UniProtKB-UniRule"/>
</dbReference>
<protein>
    <recommendedName>
        <fullName evidence="6 12">Dihydrolipoyllysine-residue succinyltransferase component of 2-oxoglutarate dehydrogenase complex</fullName>
        <ecNumber evidence="5 12">2.3.1.61</ecNumber>
    </recommendedName>
    <alternativeName>
        <fullName evidence="12">2-oxoglutarate dehydrogenase complex component E2</fullName>
    </alternativeName>
</protein>
<evidence type="ECO:0000256" key="12">
    <source>
        <dbReference type="RuleBase" id="RU361138"/>
    </source>
</evidence>
<name>A0A7W8X9E4_9HYPH</name>
<dbReference type="Pfam" id="PF00364">
    <property type="entry name" value="Biotin_lipoyl"/>
    <property type="match status" value="1"/>
</dbReference>
<dbReference type="PROSITE" id="PS51826">
    <property type="entry name" value="PSBD"/>
    <property type="match status" value="1"/>
</dbReference>
<dbReference type="Gene3D" id="4.10.320.10">
    <property type="entry name" value="E3-binding domain"/>
    <property type="match status" value="1"/>
</dbReference>
<dbReference type="GO" id="GO:0005829">
    <property type="term" value="C:cytosol"/>
    <property type="evidence" value="ECO:0007669"/>
    <property type="project" value="TreeGrafter"/>
</dbReference>
<dbReference type="InterPro" id="IPR023213">
    <property type="entry name" value="CAT-like_dom_sf"/>
</dbReference>
<dbReference type="Gene3D" id="3.30.559.10">
    <property type="entry name" value="Chloramphenicol acetyltransferase-like domain"/>
    <property type="match status" value="1"/>
</dbReference>
<dbReference type="FunFam" id="3.30.559.10:FF:000007">
    <property type="entry name" value="Dihydrolipoamide acetyltransferase component of pyruvate dehydrogenase complex"/>
    <property type="match status" value="1"/>
</dbReference>
<keyword evidence="7 12" id="KW-0816">Tricarboxylic acid cycle</keyword>
<dbReference type="NCBIfam" id="TIGR01347">
    <property type="entry name" value="sucB"/>
    <property type="match status" value="1"/>
</dbReference>
<evidence type="ECO:0000256" key="6">
    <source>
        <dbReference type="ARBA" id="ARBA00019511"/>
    </source>
</evidence>
<dbReference type="PROSITE" id="PS00189">
    <property type="entry name" value="LIPOYL"/>
    <property type="match status" value="1"/>
</dbReference>
<sequence length="412" mass="43138">MATEIRVPTLGESVSEATVGTWFKKVGDTVKADEPLLELETDKVTIEVPAPAAGTLSEIVANAGETVGLGALLGQIANGAAGAAVAAPAAEKKVAAPAAAAAAPVAAAAPQAASAMPAAPAAAKMLAENNLSADQVDGSGKRGQVLKGDVIAAVAKGISTPAATEPVKIVTRGPSSTEDAPREERVKMTRLRQTIAKRLKDAQNTAAMLTTYNEVDMSAVMDLRNRYKDLFEKKHGVKLGFMGFFTKAVTHALKEIPAVNAEIDGTDIIYKNFCHIGMAVGTDKGLVVPVIRDADQMSIAEIEKDLGRLAKAARDGSLSMADMQGGTFTITNGGVYGSLMSSPILNAPQSGILGMHKIQERPVVVGGQIVIRPMMYLALSYDHRMVDGKEAVTFLVRVKESLEDPERLVLDL</sequence>
<dbReference type="RefSeq" id="WP_018328639.1">
    <property type="nucleotide sequence ID" value="NZ_JACHBK010000007.1"/>
</dbReference>
<dbReference type="GO" id="GO:0006099">
    <property type="term" value="P:tricarboxylic acid cycle"/>
    <property type="evidence" value="ECO:0007669"/>
    <property type="project" value="UniProtKB-UniRule"/>
</dbReference>
<feature type="domain" description="Lipoyl-binding" evidence="13">
    <location>
        <begin position="2"/>
        <end position="77"/>
    </location>
</feature>
<dbReference type="Gene3D" id="2.40.50.100">
    <property type="match status" value="1"/>
</dbReference>
<dbReference type="Pfam" id="PF02817">
    <property type="entry name" value="E3_binding"/>
    <property type="match status" value="1"/>
</dbReference>
<dbReference type="AlphaFoldDB" id="A0A7W8X9E4"/>
<dbReference type="NCBIfam" id="NF004309">
    <property type="entry name" value="PRK05704.1"/>
    <property type="match status" value="1"/>
</dbReference>
<dbReference type="SUPFAM" id="SSF52777">
    <property type="entry name" value="CoA-dependent acyltransferases"/>
    <property type="match status" value="1"/>
</dbReference>
<keyword evidence="10 12" id="KW-0012">Acyltransferase</keyword>
<gene>
    <name evidence="15" type="ORF">GGD55_003297</name>
</gene>
<reference evidence="15 16" key="1">
    <citation type="submission" date="2020-08" db="EMBL/GenBank/DDBJ databases">
        <title>Genomic Encyclopedia of Type Strains, Phase IV (KMG-V): Genome sequencing to study the core and pangenomes of soil and plant-associated prokaryotes.</title>
        <authorList>
            <person name="Whitman W."/>
        </authorList>
    </citation>
    <scope>NUCLEOTIDE SEQUENCE [LARGE SCALE GENOMIC DNA]</scope>
    <source>
        <strain evidence="15 16">SEMIA 4084</strain>
    </source>
</reference>
<comment type="caution">
    <text evidence="15">The sequence shown here is derived from an EMBL/GenBank/DDBJ whole genome shotgun (WGS) entry which is preliminary data.</text>
</comment>
<evidence type="ECO:0000256" key="7">
    <source>
        <dbReference type="ARBA" id="ARBA00022532"/>
    </source>
</evidence>
<keyword evidence="8 12" id="KW-0808">Transferase</keyword>
<evidence type="ECO:0000256" key="1">
    <source>
        <dbReference type="ARBA" id="ARBA00004052"/>
    </source>
</evidence>
<comment type="similarity">
    <text evidence="3 12">Belongs to the 2-oxoacid dehydrogenase family.</text>
</comment>
<dbReference type="InterPro" id="IPR011053">
    <property type="entry name" value="Single_hybrid_motif"/>
</dbReference>
<dbReference type="EC" id="2.3.1.61" evidence="5 12"/>
<dbReference type="SUPFAM" id="SSF47005">
    <property type="entry name" value="Peripheral subunit-binding domain of 2-oxo acid dehydrogenase complex"/>
    <property type="match status" value="1"/>
</dbReference>
<evidence type="ECO:0000256" key="5">
    <source>
        <dbReference type="ARBA" id="ARBA00012945"/>
    </source>
</evidence>
<dbReference type="PANTHER" id="PTHR43416">
    <property type="entry name" value="DIHYDROLIPOYLLYSINE-RESIDUE SUCCINYLTRANSFERASE COMPONENT OF 2-OXOGLUTARATE DEHYDROGENASE COMPLEX, MITOCHONDRIAL-RELATED"/>
    <property type="match status" value="1"/>
</dbReference>
<dbReference type="InterPro" id="IPR001078">
    <property type="entry name" value="2-oxoacid_DH_actylTfrase"/>
</dbReference>
<evidence type="ECO:0000256" key="3">
    <source>
        <dbReference type="ARBA" id="ARBA00007317"/>
    </source>
</evidence>
<evidence type="ECO:0000256" key="10">
    <source>
        <dbReference type="ARBA" id="ARBA00023315"/>
    </source>
</evidence>
<dbReference type="InterPro" id="IPR050537">
    <property type="entry name" value="2-oxoacid_dehydrogenase"/>
</dbReference>
<accession>A0A7W8X9E4</accession>
<comment type="pathway">
    <text evidence="2 12">Amino-acid degradation; L-lysine degradation via saccharopine pathway; glutaryl-CoA from L-lysine: step 6/6.</text>
</comment>
<dbReference type="CDD" id="cd06849">
    <property type="entry name" value="lipoyl_domain"/>
    <property type="match status" value="1"/>
</dbReference>
<dbReference type="GO" id="GO:0045252">
    <property type="term" value="C:oxoglutarate dehydrogenase complex"/>
    <property type="evidence" value="ECO:0007669"/>
    <property type="project" value="UniProtKB-UniRule"/>
</dbReference>
<dbReference type="InterPro" id="IPR000089">
    <property type="entry name" value="Biotin_lipoyl"/>
</dbReference>
<proteinExistence type="inferred from homology"/>
<keyword evidence="16" id="KW-1185">Reference proteome</keyword>
<dbReference type="PROSITE" id="PS50968">
    <property type="entry name" value="BIOTINYL_LIPOYL"/>
    <property type="match status" value="1"/>
</dbReference>
<evidence type="ECO:0000313" key="16">
    <source>
        <dbReference type="Proteomes" id="UP000585507"/>
    </source>
</evidence>
<feature type="domain" description="Peripheral subunit-binding (PSBD)" evidence="14">
    <location>
        <begin position="117"/>
        <end position="154"/>
    </location>
</feature>
<keyword evidence="9 12" id="KW-0450">Lipoyl</keyword>
<dbReference type="Proteomes" id="UP000585507">
    <property type="component" value="Unassembled WGS sequence"/>
</dbReference>
<evidence type="ECO:0000256" key="4">
    <source>
        <dbReference type="ARBA" id="ARBA00011666"/>
    </source>
</evidence>
<dbReference type="InterPro" id="IPR003016">
    <property type="entry name" value="2-oxoA_DH_lipoyl-BS"/>
</dbReference>
<dbReference type="Pfam" id="PF00198">
    <property type="entry name" value="2-oxoacid_dh"/>
    <property type="match status" value="1"/>
</dbReference>
<evidence type="ECO:0000256" key="11">
    <source>
        <dbReference type="ARBA" id="ARBA00052761"/>
    </source>
</evidence>
<evidence type="ECO:0000313" key="15">
    <source>
        <dbReference type="EMBL" id="MBB5536586.1"/>
    </source>
</evidence>
<dbReference type="PANTHER" id="PTHR43416:SF5">
    <property type="entry name" value="DIHYDROLIPOYLLYSINE-RESIDUE SUCCINYLTRANSFERASE COMPONENT OF 2-OXOGLUTARATE DEHYDROGENASE COMPLEX, MITOCHONDRIAL"/>
    <property type="match status" value="1"/>
</dbReference>
<dbReference type="GO" id="GO:0033512">
    <property type="term" value="P:L-lysine catabolic process to acetyl-CoA via saccharopine"/>
    <property type="evidence" value="ECO:0007669"/>
    <property type="project" value="UniProtKB-UniRule"/>
</dbReference>
<evidence type="ECO:0000256" key="2">
    <source>
        <dbReference type="ARBA" id="ARBA00005145"/>
    </source>
</evidence>
<evidence type="ECO:0000259" key="13">
    <source>
        <dbReference type="PROSITE" id="PS50968"/>
    </source>
</evidence>